<gene>
    <name evidence="1" type="ORF">PEVE_00041103</name>
</gene>
<organism evidence="1 2">
    <name type="scientific">Porites evermanni</name>
    <dbReference type="NCBI Taxonomy" id="104178"/>
    <lineage>
        <taxon>Eukaryota</taxon>
        <taxon>Metazoa</taxon>
        <taxon>Cnidaria</taxon>
        <taxon>Anthozoa</taxon>
        <taxon>Hexacorallia</taxon>
        <taxon>Scleractinia</taxon>
        <taxon>Fungiina</taxon>
        <taxon>Poritidae</taxon>
        <taxon>Porites</taxon>
    </lineage>
</organism>
<accession>A0ABN8NB28</accession>
<comment type="caution">
    <text evidence="1">The sequence shown here is derived from an EMBL/GenBank/DDBJ whole genome shotgun (WGS) entry which is preliminary data.</text>
</comment>
<dbReference type="EMBL" id="CALNXI010000772">
    <property type="protein sequence ID" value="CAH3045666.1"/>
    <property type="molecule type" value="Genomic_DNA"/>
</dbReference>
<name>A0ABN8NB28_9CNID</name>
<proteinExistence type="predicted"/>
<reference evidence="1 2" key="1">
    <citation type="submission" date="2022-05" db="EMBL/GenBank/DDBJ databases">
        <authorList>
            <consortium name="Genoscope - CEA"/>
            <person name="William W."/>
        </authorList>
    </citation>
    <scope>NUCLEOTIDE SEQUENCE [LARGE SCALE GENOMIC DNA]</scope>
</reference>
<evidence type="ECO:0000313" key="1">
    <source>
        <dbReference type="EMBL" id="CAH3045666.1"/>
    </source>
</evidence>
<dbReference type="Proteomes" id="UP001159427">
    <property type="component" value="Unassembled WGS sequence"/>
</dbReference>
<evidence type="ECO:0000313" key="2">
    <source>
        <dbReference type="Proteomes" id="UP001159427"/>
    </source>
</evidence>
<protein>
    <submittedName>
        <fullName evidence="1">Uncharacterized protein</fullName>
    </submittedName>
</protein>
<keyword evidence="2" id="KW-1185">Reference proteome</keyword>
<sequence>MVRNREDWDKVEEKAKEPLLHLQDKRQYRQSRQAFFCLQIEYLKGEDCDKYGKHKRAKGYVPLTAIVYHPLLRRQIPLAAMEAVSENTENVTLFWELFNEVIEKVSNGEIKQKVFGENVVHCIKTCEFHFQQFVNRRCRKLSSSNEGQFKDLSHQLLECVTPECYDEVKNQLMTMISQEKEED</sequence>